<comment type="caution">
    <text evidence="3">The sequence shown here is derived from an EMBL/GenBank/DDBJ whole genome shotgun (WGS) entry which is preliminary data.</text>
</comment>
<keyword evidence="2" id="KW-0812">Transmembrane</keyword>
<feature type="compositionally biased region" description="Basic residues" evidence="1">
    <location>
        <begin position="50"/>
        <end position="59"/>
    </location>
</feature>
<gene>
    <name evidence="3" type="ORF">C2845_PM01G33850</name>
</gene>
<organism evidence="3 4">
    <name type="scientific">Panicum miliaceum</name>
    <name type="common">Proso millet</name>
    <name type="synonym">Broomcorn millet</name>
    <dbReference type="NCBI Taxonomy" id="4540"/>
    <lineage>
        <taxon>Eukaryota</taxon>
        <taxon>Viridiplantae</taxon>
        <taxon>Streptophyta</taxon>
        <taxon>Embryophyta</taxon>
        <taxon>Tracheophyta</taxon>
        <taxon>Spermatophyta</taxon>
        <taxon>Magnoliopsida</taxon>
        <taxon>Liliopsida</taxon>
        <taxon>Poales</taxon>
        <taxon>Poaceae</taxon>
        <taxon>PACMAD clade</taxon>
        <taxon>Panicoideae</taxon>
        <taxon>Panicodae</taxon>
        <taxon>Paniceae</taxon>
        <taxon>Panicinae</taxon>
        <taxon>Panicum</taxon>
        <taxon>Panicum sect. Panicum</taxon>
    </lineage>
</organism>
<dbReference type="AlphaFoldDB" id="A0A3L6TMS7"/>
<evidence type="ECO:0000256" key="2">
    <source>
        <dbReference type="SAM" id="Phobius"/>
    </source>
</evidence>
<protein>
    <submittedName>
        <fullName evidence="3">Uncharacterized protein</fullName>
    </submittedName>
</protein>
<dbReference type="EMBL" id="PQIB02000001">
    <property type="protein sequence ID" value="RLN40926.1"/>
    <property type="molecule type" value="Genomic_DNA"/>
</dbReference>
<accession>A0A3L6TMS7</accession>
<evidence type="ECO:0000313" key="3">
    <source>
        <dbReference type="EMBL" id="RLN40926.1"/>
    </source>
</evidence>
<feature type="region of interest" description="Disordered" evidence="1">
    <location>
        <begin position="156"/>
        <end position="175"/>
    </location>
</feature>
<keyword evidence="4" id="KW-1185">Reference proteome</keyword>
<sequence length="306" mass="33249">MSWSRSSVYIARCCCEPVTLSFSSSTVRQERSAPREIYTNQAAPRPVPERRRRRRHERRRRARVQIAAVALVAELIVAVIVAAAWGGSGRRAAVHDGDVERALGADRVTTYERAAAGMLRRRRRGRRTAAPSACRSTPGATSWCGWCRRAGTSSTRSAASTAGSGRAGRARSAGAGCGRCRSARPCHRKTAATRWPFPSSRRSCCTSRAAATRTFIVGFHGLVRDPATADLVLECVDGPSLHGYRRQQLTAHAAPKYPWFAKVDALEPWRKEEVSSAVVLSKELLITGFAEEAEAAACVILGATDD</sequence>
<evidence type="ECO:0000256" key="1">
    <source>
        <dbReference type="SAM" id="MobiDB-lite"/>
    </source>
</evidence>
<evidence type="ECO:0000313" key="4">
    <source>
        <dbReference type="Proteomes" id="UP000275267"/>
    </source>
</evidence>
<keyword evidence="2" id="KW-1133">Transmembrane helix</keyword>
<dbReference type="Proteomes" id="UP000275267">
    <property type="component" value="Unassembled WGS sequence"/>
</dbReference>
<feature type="region of interest" description="Disordered" evidence="1">
    <location>
        <begin position="31"/>
        <end position="59"/>
    </location>
</feature>
<proteinExistence type="predicted"/>
<reference evidence="4" key="1">
    <citation type="journal article" date="2019" name="Nat. Commun.">
        <title>The genome of broomcorn millet.</title>
        <authorList>
            <person name="Zou C."/>
            <person name="Miki D."/>
            <person name="Li D."/>
            <person name="Tang Q."/>
            <person name="Xiao L."/>
            <person name="Rajput S."/>
            <person name="Deng P."/>
            <person name="Jia W."/>
            <person name="Huang R."/>
            <person name="Zhang M."/>
            <person name="Sun Y."/>
            <person name="Hu J."/>
            <person name="Fu X."/>
            <person name="Schnable P.S."/>
            <person name="Li F."/>
            <person name="Zhang H."/>
            <person name="Feng B."/>
            <person name="Zhu X."/>
            <person name="Liu R."/>
            <person name="Schnable J.C."/>
            <person name="Zhu J.-K."/>
            <person name="Zhang H."/>
        </authorList>
    </citation>
    <scope>NUCLEOTIDE SEQUENCE [LARGE SCALE GENOMIC DNA]</scope>
</reference>
<keyword evidence="2" id="KW-0472">Membrane</keyword>
<feature type="transmembrane region" description="Helical" evidence="2">
    <location>
        <begin position="62"/>
        <end position="85"/>
    </location>
</feature>
<name>A0A3L6TMS7_PANMI</name>